<comment type="caution">
    <text evidence="3">The sequence shown here is derived from an EMBL/GenBank/DDBJ whole genome shotgun (WGS) entry which is preliminary data.</text>
</comment>
<protein>
    <submittedName>
        <fullName evidence="3">Glycosyltransferase</fullName>
        <ecNumber evidence="3">2.4.1.-</ecNumber>
    </submittedName>
</protein>
<accession>A0A0A8WZ44</accession>
<dbReference type="STRING" id="1321606.SAMD00020551_0141"/>
<evidence type="ECO:0000259" key="2">
    <source>
        <dbReference type="Pfam" id="PF13439"/>
    </source>
</evidence>
<keyword evidence="3" id="KW-0328">Glycosyltransferase</keyword>
<dbReference type="SUPFAM" id="SSF53756">
    <property type="entry name" value="UDP-Glycosyltransferase/glycogen phosphorylase"/>
    <property type="match status" value="1"/>
</dbReference>
<dbReference type="RefSeq" id="WP_041963975.1">
    <property type="nucleotide sequence ID" value="NZ_BASE01000004.1"/>
</dbReference>
<dbReference type="EC" id="2.4.1.-" evidence="3"/>
<reference evidence="3 4" key="1">
    <citation type="submission" date="2013-06" db="EMBL/GenBank/DDBJ databases">
        <title>Whole genome shotgun sequence of Bacillus selenatarsenatis SF-1.</title>
        <authorList>
            <person name="Kuroda M."/>
            <person name="Sei K."/>
            <person name="Yamashita M."/>
            <person name="Ike M."/>
        </authorList>
    </citation>
    <scope>NUCLEOTIDE SEQUENCE [LARGE SCALE GENOMIC DNA]</scope>
    <source>
        <strain evidence="3 4">SF-1</strain>
    </source>
</reference>
<dbReference type="OrthoDB" id="9813214at2"/>
<organism evidence="3 4">
    <name type="scientific">Mesobacillus selenatarsenatis (strain DSM 18680 / JCM 14380 / FERM P-15431 / SF-1)</name>
    <dbReference type="NCBI Taxonomy" id="1321606"/>
    <lineage>
        <taxon>Bacteria</taxon>
        <taxon>Bacillati</taxon>
        <taxon>Bacillota</taxon>
        <taxon>Bacilli</taxon>
        <taxon>Bacillales</taxon>
        <taxon>Bacillaceae</taxon>
        <taxon>Mesobacillus</taxon>
    </lineage>
</organism>
<keyword evidence="4" id="KW-1185">Reference proteome</keyword>
<dbReference type="InterPro" id="IPR001296">
    <property type="entry name" value="Glyco_trans_1"/>
</dbReference>
<dbReference type="AlphaFoldDB" id="A0A0A8WZ44"/>
<dbReference type="CDD" id="cd03794">
    <property type="entry name" value="GT4_WbuB-like"/>
    <property type="match status" value="1"/>
</dbReference>
<dbReference type="Pfam" id="PF13439">
    <property type="entry name" value="Glyco_transf_4"/>
    <property type="match status" value="1"/>
</dbReference>
<dbReference type="Pfam" id="PF00534">
    <property type="entry name" value="Glycos_transf_1"/>
    <property type="match status" value="1"/>
</dbReference>
<name>A0A0A8WZ44_MESS1</name>
<evidence type="ECO:0000313" key="4">
    <source>
        <dbReference type="Proteomes" id="UP000031014"/>
    </source>
</evidence>
<proteinExistence type="predicted"/>
<feature type="domain" description="Glycosyl transferase family 1" evidence="1">
    <location>
        <begin position="205"/>
        <end position="366"/>
    </location>
</feature>
<dbReference type="InterPro" id="IPR028098">
    <property type="entry name" value="Glyco_trans_4-like_N"/>
</dbReference>
<dbReference type="Gene3D" id="3.40.50.2000">
    <property type="entry name" value="Glycogen Phosphorylase B"/>
    <property type="match status" value="2"/>
</dbReference>
<dbReference type="PANTHER" id="PTHR45947">
    <property type="entry name" value="SULFOQUINOVOSYL TRANSFERASE SQD2"/>
    <property type="match status" value="1"/>
</dbReference>
<sequence length="394" mass="45190">MKIIYLSWFSSGEGSQVHASEFIEAMEQLGHEVIPVELSLRKQNQASNIQRTKELQQKSNKLKLILREARSVAMNIPRVLRLIKLIKEHKPDCVINRYSPYDLSAIIAGKLMNVPVIYEVNASVVFERDLEKRFYIKGLLNWFEKKVFKSSDAVTVVSNELKRYFAENSYDVSKTIVVPNGVDIDKFSLDAPAPDFLVPLKQKWDKDVVIGFLGSLKSWHGVERGIDILPDLLKVMPNLRFLIIGDGNERERLEKKINELSLTEYVEITGFLDHKEIPGALNLMDIAIAPYKDIEFFHFSPLKIFEYMAMGKPVVAPALGQCKELIETGYNGILLEENTNEHLSEAIKKIADNDELRAQMAFNARDFIEKHYTWKANAKKYETAILEIKSEKRK</sequence>
<evidence type="ECO:0000313" key="3">
    <source>
        <dbReference type="EMBL" id="GAM12022.1"/>
    </source>
</evidence>
<dbReference type="EMBL" id="BASE01000004">
    <property type="protein sequence ID" value="GAM12022.1"/>
    <property type="molecule type" value="Genomic_DNA"/>
</dbReference>
<dbReference type="InterPro" id="IPR050194">
    <property type="entry name" value="Glycosyltransferase_grp1"/>
</dbReference>
<keyword evidence="3" id="KW-0808">Transferase</keyword>
<feature type="domain" description="Glycosyltransferase subfamily 4-like N-terminal" evidence="2">
    <location>
        <begin position="14"/>
        <end position="185"/>
    </location>
</feature>
<gene>
    <name evidence="3" type="ORF">SAMD00020551_0141</name>
</gene>
<dbReference type="GO" id="GO:0016757">
    <property type="term" value="F:glycosyltransferase activity"/>
    <property type="evidence" value="ECO:0007669"/>
    <property type="project" value="UniProtKB-KW"/>
</dbReference>
<dbReference type="Proteomes" id="UP000031014">
    <property type="component" value="Unassembled WGS sequence"/>
</dbReference>
<dbReference type="PANTHER" id="PTHR45947:SF3">
    <property type="entry name" value="SULFOQUINOVOSYL TRANSFERASE SQD2"/>
    <property type="match status" value="1"/>
</dbReference>
<evidence type="ECO:0000259" key="1">
    <source>
        <dbReference type="Pfam" id="PF00534"/>
    </source>
</evidence>